<dbReference type="PROSITE" id="PS00086">
    <property type="entry name" value="CYTOCHROME_P450"/>
    <property type="match status" value="1"/>
</dbReference>
<dbReference type="PANTHER" id="PTHR24291">
    <property type="entry name" value="CYTOCHROME P450 FAMILY 4"/>
    <property type="match status" value="1"/>
</dbReference>
<gene>
    <name evidence="8" type="ORF">GCM10009544_06470</name>
</gene>
<dbReference type="Pfam" id="PF00067">
    <property type="entry name" value="p450"/>
    <property type="match status" value="1"/>
</dbReference>
<dbReference type="InterPro" id="IPR002401">
    <property type="entry name" value="Cyt_P450_E_grp-I"/>
</dbReference>
<dbReference type="InterPro" id="IPR036396">
    <property type="entry name" value="Cyt_P450_sf"/>
</dbReference>
<reference evidence="8 9" key="1">
    <citation type="journal article" date="2019" name="Int. J. Syst. Evol. Microbiol.">
        <title>The Global Catalogue of Microorganisms (GCM) 10K type strain sequencing project: providing services to taxonomists for standard genome sequencing and annotation.</title>
        <authorList>
            <consortium name="The Broad Institute Genomics Platform"/>
            <consortium name="The Broad Institute Genome Sequencing Center for Infectious Disease"/>
            <person name="Wu L."/>
            <person name="Ma J."/>
        </authorList>
    </citation>
    <scope>NUCLEOTIDE SEQUENCE [LARGE SCALE GENOMIC DNA]</scope>
    <source>
        <strain evidence="8 9">JCM 10649</strain>
    </source>
</reference>
<evidence type="ECO:0000256" key="2">
    <source>
        <dbReference type="ARBA" id="ARBA00022617"/>
    </source>
</evidence>
<keyword evidence="3 7" id="KW-0479">Metal-binding</keyword>
<dbReference type="Gene3D" id="1.10.630.10">
    <property type="entry name" value="Cytochrome P450"/>
    <property type="match status" value="1"/>
</dbReference>
<evidence type="ECO:0000256" key="6">
    <source>
        <dbReference type="ARBA" id="ARBA00023033"/>
    </source>
</evidence>
<comment type="similarity">
    <text evidence="1 7">Belongs to the cytochrome P450 family.</text>
</comment>
<keyword evidence="4 7" id="KW-0560">Oxidoreductase</keyword>
<proteinExistence type="inferred from homology"/>
<comment type="caution">
    <text evidence="8">The sequence shown here is derived from an EMBL/GenBank/DDBJ whole genome shotgun (WGS) entry which is preliminary data.</text>
</comment>
<accession>A0ABN0ZFV5</accession>
<evidence type="ECO:0000256" key="1">
    <source>
        <dbReference type="ARBA" id="ARBA00010617"/>
    </source>
</evidence>
<dbReference type="RefSeq" id="WP_344085125.1">
    <property type="nucleotide sequence ID" value="NZ_BAAAHB010000003.1"/>
</dbReference>
<keyword evidence="9" id="KW-1185">Reference proteome</keyword>
<evidence type="ECO:0008006" key="10">
    <source>
        <dbReference type="Google" id="ProtNLM"/>
    </source>
</evidence>
<sequence>MTTTSRTAALRQVPGPRGVPVLGSLPQWKTSTAEFLLQVQRDYGEISRMKLGPQTVYLVSDPDAVGRVLKENSGNYVRGSLYEQFKTVMGDGLLTTDGDFWKSHRRAVQPAFLRKAVTAVGPYVVDATNEMLDEWEERAHRGEPVDLITETLKLTLVTLSRSLFGFDIKPAAPVLKDVVDNVVEVMFKHGSVAEMLPSWLPTKRNRSIARDRRIFGRLVEEIRERHARTGEGRLMELIEAATDPVTGERWSDEEIRDEMLTIYLAGHETTAVALLWTLLSVANNPAAQEEMDEEIDRVLGGRVPGPEDVEELQYTKQVVDESLRLYPPIWVYPRDAVGDDELGGYRIPAKSSVLLSPLVSHRNPRYWDNPEAFDPHRFDPHLVKQRPRMTYFPFGAGARMCIGNYMALLELRIAVAMISQRFRLSVLPGNFIRYGDTSISLRPMSDVWVKLHPRDARPAASAPSGTGAVA</sequence>
<evidence type="ECO:0000256" key="3">
    <source>
        <dbReference type="ARBA" id="ARBA00022723"/>
    </source>
</evidence>
<evidence type="ECO:0000313" key="9">
    <source>
        <dbReference type="Proteomes" id="UP001499895"/>
    </source>
</evidence>
<evidence type="ECO:0000256" key="7">
    <source>
        <dbReference type="RuleBase" id="RU000461"/>
    </source>
</evidence>
<dbReference type="InterPro" id="IPR050196">
    <property type="entry name" value="Cytochrome_P450_Monoox"/>
</dbReference>
<name>A0ABN0ZFV5_9ACTN</name>
<dbReference type="SUPFAM" id="SSF48264">
    <property type="entry name" value="Cytochrome P450"/>
    <property type="match status" value="1"/>
</dbReference>
<protein>
    <recommendedName>
        <fullName evidence="10">Cytochrome P450</fullName>
    </recommendedName>
</protein>
<dbReference type="PANTHER" id="PTHR24291:SF50">
    <property type="entry name" value="BIFUNCTIONAL ALBAFLAVENONE MONOOXYGENASE_TERPENE SYNTHASE"/>
    <property type="match status" value="1"/>
</dbReference>
<dbReference type="PRINTS" id="PR00385">
    <property type="entry name" value="P450"/>
</dbReference>
<keyword evidence="2 7" id="KW-0349">Heme</keyword>
<evidence type="ECO:0000256" key="5">
    <source>
        <dbReference type="ARBA" id="ARBA00023004"/>
    </source>
</evidence>
<dbReference type="EMBL" id="BAAAHB010000003">
    <property type="protein sequence ID" value="GAA0446336.1"/>
    <property type="molecule type" value="Genomic_DNA"/>
</dbReference>
<dbReference type="InterPro" id="IPR017972">
    <property type="entry name" value="Cyt_P450_CS"/>
</dbReference>
<dbReference type="InterPro" id="IPR001128">
    <property type="entry name" value="Cyt_P450"/>
</dbReference>
<evidence type="ECO:0000256" key="4">
    <source>
        <dbReference type="ARBA" id="ARBA00023002"/>
    </source>
</evidence>
<dbReference type="Proteomes" id="UP001499895">
    <property type="component" value="Unassembled WGS sequence"/>
</dbReference>
<dbReference type="PRINTS" id="PR00463">
    <property type="entry name" value="EP450I"/>
</dbReference>
<keyword evidence="5 7" id="KW-0408">Iron</keyword>
<keyword evidence="6 7" id="KW-0503">Monooxygenase</keyword>
<dbReference type="CDD" id="cd20620">
    <property type="entry name" value="CYP132-like"/>
    <property type="match status" value="1"/>
</dbReference>
<organism evidence="8 9">
    <name type="scientific">Streptomyces stramineus</name>
    <dbReference type="NCBI Taxonomy" id="173861"/>
    <lineage>
        <taxon>Bacteria</taxon>
        <taxon>Bacillati</taxon>
        <taxon>Actinomycetota</taxon>
        <taxon>Actinomycetes</taxon>
        <taxon>Kitasatosporales</taxon>
        <taxon>Streptomycetaceae</taxon>
        <taxon>Streptomyces</taxon>
    </lineage>
</organism>
<evidence type="ECO:0000313" key="8">
    <source>
        <dbReference type="EMBL" id="GAA0446336.1"/>
    </source>
</evidence>